<dbReference type="Proteomes" id="UP000009131">
    <property type="component" value="Unassembled WGS sequence"/>
</dbReference>
<proteinExistence type="predicted"/>
<evidence type="ECO:0000313" key="4">
    <source>
        <dbReference type="Proteomes" id="UP000009131"/>
    </source>
</evidence>
<evidence type="ECO:0000256" key="1">
    <source>
        <dbReference type="SAM" id="MobiDB-lite"/>
    </source>
</evidence>
<feature type="region of interest" description="Disordered" evidence="1">
    <location>
        <begin position="27"/>
        <end position="55"/>
    </location>
</feature>
<dbReference type="HOGENOM" id="CLU_374360_0_0_1"/>
<protein>
    <submittedName>
        <fullName evidence="3">Uncharacterized protein</fullName>
    </submittedName>
</protein>
<evidence type="ECO:0000256" key="2">
    <source>
        <dbReference type="SAM" id="Phobius"/>
    </source>
</evidence>
<dbReference type="OMA" id="WNTVAHF"/>
<sequence>MASSKSSSYAFGHARALSEARLHQRSASGSHRIDIPTTPSSGPLSASAATVSSGLSSIERDNARTRFNGRARQVSAQESGMTRSNSARLLTGRKRWRRRWLILLVLLLPLGYYLVVVRSEARQRSARRRPRLANVSSDMPRVDRSIFDRLKALEEMMMAGSTDDDVDPDLARYDRPGRTAQSADAGFLPVDAIPDPKAHKAQLDENGEEVSGLISADLLDRQVCPDRGDLGCSFLVPAWLGEQETKAQGHLYQLGLLALSLNRTLVLPNVDRSRMGVCFARPFSFYYAGEALNALGIPTISQAAFMTWASTREPAPTGQVVSVEGNKAGYPAGAIEIDATSDPTMVPGKPTRRLCLAQPKAPVDFTPYSPLSVVAPLDWHRQESTRLGFGESIVNTLRGSEIDVKSSRTDNEESDEAPPPPDVLAFNWELRFPVLTADSLLEIAGPAIYGLDLVRPFEHFDYASVWIAIGDYIASQLSPFIGIHWRQETLDVKNLYGCAESLIETLKEMAEADPSLETVYLATDYPIEDLETGRSGSMDHSSTFHNVLRQEHHDAMKMFLTEFEDHKVGSLRLTTFSREAKRLSFPEDIMRSLNAATNAPSTVTEAQRRAQARLDRRPQTALDLGDIDPGLLGIIDKAVVMKAEVFMAGEPDKSQGCGKISSFTRQIIASRGELLSRQSSSQAEGSEEHRLPGMLWNDVTTWRLA</sequence>
<gene>
    <name evidence="3" type="primary">Mo00423</name>
    <name evidence="3" type="ORF">E5Q_00423</name>
</gene>
<feature type="transmembrane region" description="Helical" evidence="2">
    <location>
        <begin position="100"/>
        <end position="117"/>
    </location>
</feature>
<organism evidence="3 4">
    <name type="scientific">Mixia osmundae (strain CBS 9802 / IAM 14324 / JCM 22182 / KY 12970)</name>
    <dbReference type="NCBI Taxonomy" id="764103"/>
    <lineage>
        <taxon>Eukaryota</taxon>
        <taxon>Fungi</taxon>
        <taxon>Dikarya</taxon>
        <taxon>Basidiomycota</taxon>
        <taxon>Pucciniomycotina</taxon>
        <taxon>Mixiomycetes</taxon>
        <taxon>Mixiales</taxon>
        <taxon>Mixiaceae</taxon>
        <taxon>Mixia</taxon>
    </lineage>
</organism>
<accession>G7DTD0</accession>
<keyword evidence="2" id="KW-0472">Membrane</keyword>
<reference evidence="3 4" key="2">
    <citation type="journal article" date="2012" name="Open Biol.">
        <title>Characteristics of nucleosomes and linker DNA regions on the genome of the basidiomycete Mixia osmundae revealed by mono- and dinucleosome mapping.</title>
        <authorList>
            <person name="Nishida H."/>
            <person name="Kondo S."/>
            <person name="Matsumoto T."/>
            <person name="Suzuki Y."/>
            <person name="Yoshikawa H."/>
            <person name="Taylor T.D."/>
            <person name="Sugiyama J."/>
        </authorList>
    </citation>
    <scope>NUCLEOTIDE SEQUENCE [LARGE SCALE GENOMIC DNA]</scope>
    <source>
        <strain evidence="4">CBS 9802 / IAM 14324 / JCM 22182 / KY 12970</strain>
    </source>
</reference>
<name>G7DTD0_MIXOS</name>
<comment type="caution">
    <text evidence="3">The sequence shown here is derived from an EMBL/GenBank/DDBJ whole genome shotgun (WGS) entry which is preliminary data.</text>
</comment>
<dbReference type="eggNOG" id="ENOG502S3QF">
    <property type="taxonomic scope" value="Eukaryota"/>
</dbReference>
<keyword evidence="2" id="KW-1133">Transmembrane helix</keyword>
<feature type="compositionally biased region" description="Polar residues" evidence="1">
    <location>
        <begin position="37"/>
        <end position="55"/>
    </location>
</feature>
<reference evidence="3 4" key="1">
    <citation type="journal article" date="2011" name="J. Gen. Appl. Microbiol.">
        <title>Draft genome sequencing of the enigmatic basidiomycete Mixia osmundae.</title>
        <authorList>
            <person name="Nishida H."/>
            <person name="Nagatsuka Y."/>
            <person name="Sugiyama J."/>
        </authorList>
    </citation>
    <scope>NUCLEOTIDE SEQUENCE [LARGE SCALE GENOMIC DNA]</scope>
    <source>
        <strain evidence="4">CBS 9802 / IAM 14324 / JCM 22182 / KY 12970</strain>
    </source>
</reference>
<dbReference type="InParanoid" id="G7DTD0"/>
<dbReference type="RefSeq" id="XP_014571450.1">
    <property type="nucleotide sequence ID" value="XM_014715964.1"/>
</dbReference>
<keyword evidence="2" id="KW-0812">Transmembrane</keyword>
<dbReference type="Gene3D" id="3.40.50.11350">
    <property type="match status" value="1"/>
</dbReference>
<keyword evidence="4" id="KW-1185">Reference proteome</keyword>
<dbReference type="AlphaFoldDB" id="G7DTD0"/>
<dbReference type="OrthoDB" id="2020419at2759"/>
<evidence type="ECO:0000313" key="3">
    <source>
        <dbReference type="EMBL" id="GAA93777.1"/>
    </source>
</evidence>
<dbReference type="EMBL" id="BABT02000025">
    <property type="protein sequence ID" value="GAA93777.1"/>
    <property type="molecule type" value="Genomic_DNA"/>
</dbReference>